<feature type="domain" description="Amidohydrolase-related" evidence="1">
    <location>
        <begin position="60"/>
        <end position="416"/>
    </location>
</feature>
<name>A0A370GUE1_9BACI</name>
<dbReference type="Gene3D" id="2.30.40.10">
    <property type="entry name" value="Urease, subunit C, domain 1"/>
    <property type="match status" value="1"/>
</dbReference>
<dbReference type="Pfam" id="PF01979">
    <property type="entry name" value="Amidohydro_1"/>
    <property type="match status" value="1"/>
</dbReference>
<evidence type="ECO:0000259" key="1">
    <source>
        <dbReference type="Pfam" id="PF01979"/>
    </source>
</evidence>
<dbReference type="InterPro" id="IPR032466">
    <property type="entry name" value="Metal_Hydrolase"/>
</dbReference>
<dbReference type="SUPFAM" id="SSF51556">
    <property type="entry name" value="Metallo-dependent hydrolases"/>
    <property type="match status" value="1"/>
</dbReference>
<dbReference type="OrthoDB" id="9797498at2"/>
<dbReference type="EMBL" id="QQAY01000002">
    <property type="protein sequence ID" value="RDI45553.1"/>
    <property type="molecule type" value="Genomic_DNA"/>
</dbReference>
<dbReference type="SUPFAM" id="SSF51338">
    <property type="entry name" value="Composite domain of metallo-dependent hydrolases"/>
    <property type="match status" value="1"/>
</dbReference>
<dbReference type="Proteomes" id="UP000255326">
    <property type="component" value="Unassembled WGS sequence"/>
</dbReference>
<sequence>MKNNKPIVLLNANVIDVKKGNIFKGTVYIEKGIISEINNRCLSIEDFDNEITLIEAENKWVMPGLIDMHVHIKDGFAPLFTAAGITTVRNTGGNVMELDKLRSAPGDAPTPSVFSADRVIDGPPGLWGETSPWNINIEEDDAARTEVKRQVNAGADFIKVYGWLPNNIMKVVVEEAKRYGKEVSCDLIHSKEVNAIEAGALGIRWNEHASGIIQAMYPEWSMSAKQDIWNEIIWQKPDYEKIKAVCSELIQYGVVICPTMTLFDQMAHLHDYWKPENDVIEKIYENTSLINQWKGLAQYEAALTQMGIQAKINKEIAKAYFDMGGTVVAGTDTPAGVWTFPGMALHKELELFVEAGFSELDAIRAATCVAAEAMNQSDIGHIEVGRAADLVILNSNPLDNIQNTKDIDFIIKGGKVYTQKEIFESIPTEADNQQNLEEFIERFNGTVSVV</sequence>
<accession>A0A370GUE1</accession>
<evidence type="ECO:0000313" key="2">
    <source>
        <dbReference type="EMBL" id="RDI45553.1"/>
    </source>
</evidence>
<protein>
    <submittedName>
        <fullName evidence="2">Amidohydrolase family protein</fullName>
    </submittedName>
</protein>
<reference evidence="2 3" key="1">
    <citation type="submission" date="2018-07" db="EMBL/GenBank/DDBJ databases">
        <title>Genomic Encyclopedia of Type Strains, Phase IV (KMG-IV): sequencing the most valuable type-strain genomes for metagenomic binning, comparative biology and taxonomic classification.</title>
        <authorList>
            <person name="Goeker M."/>
        </authorList>
    </citation>
    <scope>NUCLEOTIDE SEQUENCE [LARGE SCALE GENOMIC DNA]</scope>
    <source>
        <strain evidence="2 3">DSM 25281</strain>
    </source>
</reference>
<dbReference type="AlphaFoldDB" id="A0A370GUE1"/>
<keyword evidence="2" id="KW-0378">Hydrolase</keyword>
<dbReference type="Gene3D" id="1.20.58.520">
    <property type="entry name" value="Amidohydrolase"/>
    <property type="match status" value="1"/>
</dbReference>
<proteinExistence type="predicted"/>
<dbReference type="GO" id="GO:0016810">
    <property type="term" value="F:hydrolase activity, acting on carbon-nitrogen (but not peptide) bonds"/>
    <property type="evidence" value="ECO:0007669"/>
    <property type="project" value="InterPro"/>
</dbReference>
<dbReference type="InterPro" id="IPR006680">
    <property type="entry name" value="Amidohydro-rel"/>
</dbReference>
<dbReference type="Gene3D" id="3.40.50.10910">
    <property type="entry name" value="Amidohydrolase"/>
    <property type="match status" value="1"/>
</dbReference>
<dbReference type="InterPro" id="IPR011059">
    <property type="entry name" value="Metal-dep_hydrolase_composite"/>
</dbReference>
<comment type="caution">
    <text evidence="2">The sequence shown here is derived from an EMBL/GenBank/DDBJ whole genome shotgun (WGS) entry which is preliminary data.</text>
</comment>
<dbReference type="PANTHER" id="PTHR43135:SF3">
    <property type="entry name" value="ALPHA-D-RIBOSE 1-METHYLPHOSPHONATE 5-TRIPHOSPHATE DIPHOSPHATASE"/>
    <property type="match status" value="1"/>
</dbReference>
<dbReference type="InterPro" id="IPR051781">
    <property type="entry name" value="Metallo-dep_Hydrolase"/>
</dbReference>
<evidence type="ECO:0000313" key="3">
    <source>
        <dbReference type="Proteomes" id="UP000255326"/>
    </source>
</evidence>
<organism evidence="2 3">
    <name type="scientific">Falsibacillus pallidus</name>
    <dbReference type="NCBI Taxonomy" id="493781"/>
    <lineage>
        <taxon>Bacteria</taxon>
        <taxon>Bacillati</taxon>
        <taxon>Bacillota</taxon>
        <taxon>Bacilli</taxon>
        <taxon>Bacillales</taxon>
        <taxon>Bacillaceae</taxon>
        <taxon>Falsibacillus</taxon>
    </lineage>
</organism>
<keyword evidence="3" id="KW-1185">Reference proteome</keyword>
<dbReference type="Gene3D" id="3.30.110.90">
    <property type="entry name" value="Amidohydrolase"/>
    <property type="match status" value="1"/>
</dbReference>
<dbReference type="PANTHER" id="PTHR43135">
    <property type="entry name" value="ALPHA-D-RIBOSE 1-METHYLPHOSPHONATE 5-TRIPHOSPHATE DIPHOSPHATASE"/>
    <property type="match status" value="1"/>
</dbReference>
<dbReference type="RefSeq" id="WP_114744405.1">
    <property type="nucleotide sequence ID" value="NZ_QQAY01000002.1"/>
</dbReference>
<gene>
    <name evidence="2" type="ORF">DFR59_102181</name>
</gene>